<dbReference type="GO" id="GO:0008270">
    <property type="term" value="F:zinc ion binding"/>
    <property type="evidence" value="ECO:0007669"/>
    <property type="project" value="UniProtKB-KW"/>
</dbReference>
<evidence type="ECO:0000256" key="6">
    <source>
        <dbReference type="ARBA" id="ARBA00012483"/>
    </source>
</evidence>
<dbReference type="WBParaSite" id="maker-unitig_27770-snap-gene-0.2-mRNA-1">
    <property type="protein sequence ID" value="maker-unitig_27770-snap-gene-0.2-mRNA-1"/>
    <property type="gene ID" value="maker-unitig_27770-snap-gene-0.2"/>
</dbReference>
<dbReference type="Pfam" id="PF13639">
    <property type="entry name" value="zf-RING_2"/>
    <property type="match status" value="1"/>
</dbReference>
<evidence type="ECO:0000256" key="20">
    <source>
        <dbReference type="PROSITE-ProRule" id="PRU00175"/>
    </source>
</evidence>
<accession>A0A1I8FCF4</accession>
<evidence type="ECO:0000256" key="11">
    <source>
        <dbReference type="ARBA" id="ARBA00022771"/>
    </source>
</evidence>
<dbReference type="GO" id="GO:0005768">
    <property type="term" value="C:endosome"/>
    <property type="evidence" value="ECO:0007669"/>
    <property type="project" value="UniProtKB-SubCell"/>
</dbReference>
<evidence type="ECO:0000256" key="9">
    <source>
        <dbReference type="ARBA" id="ARBA00022723"/>
    </source>
</evidence>
<keyword evidence="11 20" id="KW-0863">Zinc-finger</keyword>
<keyword evidence="23" id="KW-1185">Reference proteome</keyword>
<dbReference type="SUPFAM" id="SSF57850">
    <property type="entry name" value="RING/U-box"/>
    <property type="match status" value="1"/>
</dbReference>
<dbReference type="Proteomes" id="UP000095280">
    <property type="component" value="Unplaced"/>
</dbReference>
<evidence type="ECO:0000256" key="16">
    <source>
        <dbReference type="ARBA" id="ARBA00023288"/>
    </source>
</evidence>
<name>A0A1I8FCF4_9PLAT</name>
<evidence type="ECO:0000256" key="15">
    <source>
        <dbReference type="ARBA" id="ARBA00023228"/>
    </source>
</evidence>
<keyword evidence="12" id="KW-0833">Ubl conjugation pathway</keyword>
<evidence type="ECO:0000256" key="13">
    <source>
        <dbReference type="ARBA" id="ARBA00022833"/>
    </source>
</evidence>
<dbReference type="GO" id="GO:0061630">
    <property type="term" value="F:ubiquitin protein ligase activity"/>
    <property type="evidence" value="ECO:0007669"/>
    <property type="project" value="UniProtKB-EC"/>
</dbReference>
<dbReference type="AlphaFoldDB" id="A0A1I8FCF4"/>
<dbReference type="GO" id="GO:0043161">
    <property type="term" value="P:proteasome-mediated ubiquitin-dependent protein catabolic process"/>
    <property type="evidence" value="ECO:0007669"/>
    <property type="project" value="TreeGrafter"/>
</dbReference>
<keyword evidence="7" id="KW-0808">Transferase</keyword>
<evidence type="ECO:0000256" key="7">
    <source>
        <dbReference type="ARBA" id="ARBA00022679"/>
    </source>
</evidence>
<evidence type="ECO:0000256" key="2">
    <source>
        <dbReference type="ARBA" id="ARBA00004170"/>
    </source>
</evidence>
<dbReference type="SMART" id="SM00184">
    <property type="entry name" value="RING"/>
    <property type="match status" value="1"/>
</dbReference>
<evidence type="ECO:0000313" key="24">
    <source>
        <dbReference type="WBParaSite" id="maker-unitig_27770-snap-gene-0.2-mRNA-1"/>
    </source>
</evidence>
<evidence type="ECO:0000256" key="21">
    <source>
        <dbReference type="SAM" id="MobiDB-lite"/>
    </source>
</evidence>
<dbReference type="GO" id="GO:0005764">
    <property type="term" value="C:lysosome"/>
    <property type="evidence" value="ECO:0007669"/>
    <property type="project" value="UniProtKB-SubCell"/>
</dbReference>
<dbReference type="InterPro" id="IPR051878">
    <property type="entry name" value="ZNRF_ubiq-protein_ligase"/>
</dbReference>
<proteinExistence type="predicted"/>
<keyword evidence="16" id="KW-0449">Lipoprotein</keyword>
<evidence type="ECO:0000256" key="8">
    <source>
        <dbReference type="ARBA" id="ARBA00022707"/>
    </source>
</evidence>
<keyword evidence="14" id="KW-0472">Membrane</keyword>
<keyword evidence="8" id="KW-0519">Myristate</keyword>
<dbReference type="InterPro" id="IPR013083">
    <property type="entry name" value="Znf_RING/FYVE/PHD"/>
</dbReference>
<evidence type="ECO:0000256" key="4">
    <source>
        <dbReference type="ARBA" id="ARBA00004371"/>
    </source>
</evidence>
<keyword evidence="15" id="KW-0458">Lysosome</keyword>
<evidence type="ECO:0000256" key="18">
    <source>
        <dbReference type="ARBA" id="ARBA00042177"/>
    </source>
</evidence>
<evidence type="ECO:0000256" key="19">
    <source>
        <dbReference type="ARBA" id="ARBA00042305"/>
    </source>
</evidence>
<evidence type="ECO:0000256" key="12">
    <source>
        <dbReference type="ARBA" id="ARBA00022786"/>
    </source>
</evidence>
<evidence type="ECO:0000256" key="17">
    <source>
        <dbReference type="ARBA" id="ARBA00040227"/>
    </source>
</evidence>
<feature type="compositionally biased region" description="Low complexity" evidence="21">
    <location>
        <begin position="88"/>
        <end position="105"/>
    </location>
</feature>
<evidence type="ECO:0000256" key="3">
    <source>
        <dbReference type="ARBA" id="ARBA00004177"/>
    </source>
</evidence>
<dbReference type="PANTHER" id="PTHR46661">
    <property type="entry name" value="E3 UBIQUITIN-PROTEIN LIGASE ZNRF1-LIKE PROTEIN"/>
    <property type="match status" value="1"/>
</dbReference>
<evidence type="ECO:0000256" key="14">
    <source>
        <dbReference type="ARBA" id="ARBA00023136"/>
    </source>
</evidence>
<comment type="catalytic activity">
    <reaction evidence="1">
        <text>S-ubiquitinyl-[E2 ubiquitin-conjugating enzyme]-L-cysteine + [acceptor protein]-L-lysine = [E2 ubiquitin-conjugating enzyme]-L-cysteine + N(6)-ubiquitinyl-[acceptor protein]-L-lysine.</text>
        <dbReference type="EC" id="2.3.2.27"/>
    </reaction>
</comment>
<protein>
    <recommendedName>
        <fullName evidence="17">E3 ubiquitin-protein ligase ZNRF1</fullName>
        <ecNumber evidence="6">2.3.2.27</ecNumber>
    </recommendedName>
    <alternativeName>
        <fullName evidence="18">RING-type E3 ubiquitin transferase ZNRF1</fullName>
    </alternativeName>
    <alternativeName>
        <fullName evidence="19">Zinc/RING finger protein 1</fullName>
    </alternativeName>
</protein>
<dbReference type="PANTHER" id="PTHR46661:SF4">
    <property type="entry name" value="RING-TYPE DOMAIN-CONTAINING PROTEIN"/>
    <property type="match status" value="1"/>
</dbReference>
<keyword evidence="10" id="KW-0967">Endosome</keyword>
<organism evidence="23 24">
    <name type="scientific">Macrostomum lignano</name>
    <dbReference type="NCBI Taxonomy" id="282301"/>
    <lineage>
        <taxon>Eukaryota</taxon>
        <taxon>Metazoa</taxon>
        <taxon>Spiralia</taxon>
        <taxon>Lophotrochozoa</taxon>
        <taxon>Platyhelminthes</taxon>
        <taxon>Rhabditophora</taxon>
        <taxon>Macrostomorpha</taxon>
        <taxon>Macrostomida</taxon>
        <taxon>Macrostomidae</taxon>
        <taxon>Macrostomum</taxon>
    </lineage>
</organism>
<dbReference type="PROSITE" id="PS50089">
    <property type="entry name" value="ZF_RING_2"/>
    <property type="match status" value="1"/>
</dbReference>
<keyword evidence="13" id="KW-0862">Zinc</keyword>
<comment type="pathway">
    <text evidence="5">Protein modification; protein ubiquitination.</text>
</comment>
<dbReference type="GO" id="GO:0016020">
    <property type="term" value="C:membrane"/>
    <property type="evidence" value="ECO:0007669"/>
    <property type="project" value="UniProtKB-SubCell"/>
</dbReference>
<feature type="region of interest" description="Disordered" evidence="21">
    <location>
        <begin position="86"/>
        <end position="140"/>
    </location>
</feature>
<reference evidence="24" key="1">
    <citation type="submission" date="2016-11" db="UniProtKB">
        <authorList>
            <consortium name="WormBaseParasite"/>
        </authorList>
    </citation>
    <scope>IDENTIFICATION</scope>
</reference>
<evidence type="ECO:0000256" key="10">
    <source>
        <dbReference type="ARBA" id="ARBA00022753"/>
    </source>
</evidence>
<comment type="subcellular location">
    <subcellularLocation>
        <location evidence="3">Endosome</location>
    </subcellularLocation>
    <subcellularLocation>
        <location evidence="4">Lysosome</location>
    </subcellularLocation>
    <subcellularLocation>
        <location evidence="2">Membrane</location>
        <topology evidence="2">Peripheral membrane protein</topology>
    </subcellularLocation>
</comment>
<evidence type="ECO:0000313" key="23">
    <source>
        <dbReference type="Proteomes" id="UP000095280"/>
    </source>
</evidence>
<dbReference type="EC" id="2.3.2.27" evidence="6"/>
<dbReference type="Gene3D" id="3.30.40.10">
    <property type="entry name" value="Zinc/RING finger domain, C3HC4 (zinc finger)"/>
    <property type="match status" value="1"/>
</dbReference>
<evidence type="ECO:0000256" key="1">
    <source>
        <dbReference type="ARBA" id="ARBA00000900"/>
    </source>
</evidence>
<feature type="domain" description="RING-type" evidence="22">
    <location>
        <begin position="260"/>
        <end position="300"/>
    </location>
</feature>
<sequence>PATVQWASAPADYRLMRIRWRPPIILLMPPSAGLQLPAAALLSLQRRQRQRWPPVALCRPDLGFIRICRPHPLPHHQLALPPPPLLPPSFTAAAPTSSAGAGSSGRNRSRSLDIFGPHLPAGAGGGASADYDHQDDGDEFDDDEMERLRLTQRLASSSEGIVSVFCWHRYQRRHHRRLGRALPPPPAATATALADTAAARFDAASPWPAQPVSIAADIRCPVCGKTVPSDDTEFHLVMCLTKPKIDYNEDVLSEDKEAECAICLDDLSQGDTIARLPCLCIYHKGCIDDWFKRSRTCPQHPDDT</sequence>
<evidence type="ECO:0000256" key="5">
    <source>
        <dbReference type="ARBA" id="ARBA00004906"/>
    </source>
</evidence>
<evidence type="ECO:0000259" key="22">
    <source>
        <dbReference type="PROSITE" id="PS50089"/>
    </source>
</evidence>
<dbReference type="FunFam" id="3.30.40.10:FF:000235">
    <property type="entry name" value="E3 ubiquitin-protein ligase ZNRF1"/>
    <property type="match status" value="1"/>
</dbReference>
<dbReference type="GO" id="GO:0070936">
    <property type="term" value="P:protein K48-linked ubiquitination"/>
    <property type="evidence" value="ECO:0007669"/>
    <property type="project" value="TreeGrafter"/>
</dbReference>
<keyword evidence="9" id="KW-0479">Metal-binding</keyword>
<dbReference type="InterPro" id="IPR001841">
    <property type="entry name" value="Znf_RING"/>
</dbReference>